<gene>
    <name evidence="1" type="ORF">CEV33_1992</name>
</gene>
<evidence type="ECO:0000313" key="2">
    <source>
        <dbReference type="Proteomes" id="UP000216478"/>
    </source>
</evidence>
<name>A0A256F705_9HYPH</name>
<dbReference type="Proteomes" id="UP000216478">
    <property type="component" value="Unassembled WGS sequence"/>
</dbReference>
<sequence length="38" mass="4323">MLQFFYQLLSGAQAGWHFVSEKKASSAIMDSLDCHFDL</sequence>
<dbReference type="AlphaFoldDB" id="A0A256F705"/>
<comment type="caution">
    <text evidence="1">The sequence shown here is derived from an EMBL/GenBank/DDBJ whole genome shotgun (WGS) entry which is preliminary data.</text>
</comment>
<dbReference type="EMBL" id="NNRL01000163">
    <property type="protein sequence ID" value="OYR10530.1"/>
    <property type="molecule type" value="Genomic_DNA"/>
</dbReference>
<organism evidence="1 2">
    <name type="scientific">Brucella grignonensis</name>
    <dbReference type="NCBI Taxonomy" id="94627"/>
    <lineage>
        <taxon>Bacteria</taxon>
        <taxon>Pseudomonadati</taxon>
        <taxon>Pseudomonadota</taxon>
        <taxon>Alphaproteobacteria</taxon>
        <taxon>Hyphomicrobiales</taxon>
        <taxon>Brucellaceae</taxon>
        <taxon>Brucella/Ochrobactrum group</taxon>
        <taxon>Brucella</taxon>
    </lineage>
</organism>
<keyword evidence="2" id="KW-1185">Reference proteome</keyword>
<protein>
    <submittedName>
        <fullName evidence="1">Uncharacterized protein</fullName>
    </submittedName>
</protein>
<reference evidence="1 2" key="1">
    <citation type="submission" date="2017-07" db="EMBL/GenBank/DDBJ databases">
        <title>Phylogenetic study on the rhizospheric bacterium Ochrobactrum sp. A44.</title>
        <authorList>
            <person name="Krzyzanowska D.M."/>
            <person name="Ossowicki A."/>
            <person name="Rajewska M."/>
            <person name="Maciag T."/>
            <person name="Kaczynski Z."/>
            <person name="Czerwicka M."/>
            <person name="Jafra S."/>
        </authorList>
    </citation>
    <scope>NUCLEOTIDE SEQUENCE [LARGE SCALE GENOMIC DNA]</scope>
    <source>
        <strain evidence="1 2">OgA9a</strain>
    </source>
</reference>
<accession>A0A256F705</accession>
<evidence type="ECO:0000313" key="1">
    <source>
        <dbReference type="EMBL" id="OYR10530.1"/>
    </source>
</evidence>
<proteinExistence type="predicted"/>